<proteinExistence type="predicted"/>
<protein>
    <submittedName>
        <fullName evidence="2">Receptor-like protein kinase FERONIA</fullName>
    </submittedName>
</protein>
<gene>
    <name evidence="2" type="ORF">CJ030_MR6G021366</name>
</gene>
<dbReference type="GO" id="GO:0004714">
    <property type="term" value="F:transmembrane receptor protein tyrosine kinase activity"/>
    <property type="evidence" value="ECO:0007669"/>
    <property type="project" value="InterPro"/>
</dbReference>
<feature type="region of interest" description="Disordered" evidence="1">
    <location>
        <begin position="78"/>
        <end position="102"/>
    </location>
</feature>
<organism evidence="2 3">
    <name type="scientific">Morella rubra</name>
    <name type="common">Chinese bayberry</name>
    <dbReference type="NCBI Taxonomy" id="262757"/>
    <lineage>
        <taxon>Eukaryota</taxon>
        <taxon>Viridiplantae</taxon>
        <taxon>Streptophyta</taxon>
        <taxon>Embryophyta</taxon>
        <taxon>Tracheophyta</taxon>
        <taxon>Spermatophyta</taxon>
        <taxon>Magnoliopsida</taxon>
        <taxon>eudicotyledons</taxon>
        <taxon>Gunneridae</taxon>
        <taxon>Pentapetalae</taxon>
        <taxon>rosids</taxon>
        <taxon>fabids</taxon>
        <taxon>Fagales</taxon>
        <taxon>Myricaceae</taxon>
        <taxon>Morella</taxon>
    </lineage>
</organism>
<keyword evidence="3" id="KW-1185">Reference proteome</keyword>
<evidence type="ECO:0000256" key="1">
    <source>
        <dbReference type="SAM" id="MobiDB-lite"/>
    </source>
</evidence>
<dbReference type="GO" id="GO:0005886">
    <property type="term" value="C:plasma membrane"/>
    <property type="evidence" value="ECO:0007669"/>
    <property type="project" value="TreeGrafter"/>
</dbReference>
<dbReference type="InterPro" id="IPR045272">
    <property type="entry name" value="ANXUR1/2-like"/>
</dbReference>
<dbReference type="Proteomes" id="UP000516437">
    <property type="component" value="Chromosome 6"/>
</dbReference>
<keyword evidence="2" id="KW-0808">Transferase</keyword>
<dbReference type="GO" id="GO:0009506">
    <property type="term" value="C:plasmodesma"/>
    <property type="evidence" value="ECO:0007669"/>
    <property type="project" value="TreeGrafter"/>
</dbReference>
<evidence type="ECO:0000313" key="2">
    <source>
        <dbReference type="EMBL" id="KAB1211444.1"/>
    </source>
</evidence>
<sequence length="102" mass="11259">MTKTRVLRLSANHPSCYHRGKLGSIVDPFLTGKIAPESLKKFGEIAVNCLRDDGIERPSMEGVVGDLEFALQLQESRNERKSAIGGTGDDDAVDLQQRRAEF</sequence>
<dbReference type="OrthoDB" id="4062651at2759"/>
<dbReference type="Gene3D" id="1.10.510.10">
    <property type="entry name" value="Transferase(Phosphotransferase) domain 1"/>
    <property type="match status" value="1"/>
</dbReference>
<dbReference type="PANTHER" id="PTHR27003:SF434">
    <property type="entry name" value="RECEPTOR-LIKE PROTEIN KINASE FERONIA"/>
    <property type="match status" value="1"/>
</dbReference>
<dbReference type="PANTHER" id="PTHR27003">
    <property type="entry name" value="OS07G0166700 PROTEIN"/>
    <property type="match status" value="1"/>
</dbReference>
<accession>A0A6A1VFE4</accession>
<reference evidence="2 3" key="1">
    <citation type="journal article" date="2019" name="Plant Biotechnol. J.">
        <title>The red bayberry genome and genetic basis of sex determination.</title>
        <authorList>
            <person name="Jia H.M."/>
            <person name="Jia H.J."/>
            <person name="Cai Q.L."/>
            <person name="Wang Y."/>
            <person name="Zhao H.B."/>
            <person name="Yang W.F."/>
            <person name="Wang G.Y."/>
            <person name="Li Y.H."/>
            <person name="Zhan D.L."/>
            <person name="Shen Y.T."/>
            <person name="Niu Q.F."/>
            <person name="Chang L."/>
            <person name="Qiu J."/>
            <person name="Zhao L."/>
            <person name="Xie H.B."/>
            <person name="Fu W.Y."/>
            <person name="Jin J."/>
            <person name="Li X.W."/>
            <person name="Jiao Y."/>
            <person name="Zhou C.C."/>
            <person name="Tu T."/>
            <person name="Chai C.Y."/>
            <person name="Gao J.L."/>
            <person name="Fan L.J."/>
            <person name="van de Weg E."/>
            <person name="Wang J.Y."/>
            <person name="Gao Z.S."/>
        </authorList>
    </citation>
    <scope>NUCLEOTIDE SEQUENCE [LARGE SCALE GENOMIC DNA]</scope>
    <source>
        <tissue evidence="2">Leaves</tissue>
    </source>
</reference>
<evidence type="ECO:0000313" key="3">
    <source>
        <dbReference type="Proteomes" id="UP000516437"/>
    </source>
</evidence>
<dbReference type="AlphaFoldDB" id="A0A6A1VFE4"/>
<comment type="caution">
    <text evidence="2">The sequence shown here is derived from an EMBL/GenBank/DDBJ whole genome shotgun (WGS) entry which is preliminary data.</text>
</comment>
<dbReference type="EMBL" id="RXIC02000024">
    <property type="protein sequence ID" value="KAB1211444.1"/>
    <property type="molecule type" value="Genomic_DNA"/>
</dbReference>
<name>A0A6A1VFE4_9ROSI</name>
<keyword evidence="2" id="KW-0675">Receptor</keyword>
<keyword evidence="2" id="KW-0418">Kinase</keyword>